<evidence type="ECO:0000259" key="15">
    <source>
        <dbReference type="Pfam" id="PF17900"/>
    </source>
</evidence>
<evidence type="ECO:0000256" key="2">
    <source>
        <dbReference type="ARBA" id="ARBA00001947"/>
    </source>
</evidence>
<gene>
    <name evidence="16" type="ORF">BC739_008474</name>
</gene>
<dbReference type="SUPFAM" id="SSF63737">
    <property type="entry name" value="Leukotriene A4 hydrolase N-terminal domain"/>
    <property type="match status" value="1"/>
</dbReference>
<dbReference type="PANTHER" id="PTHR11533">
    <property type="entry name" value="PROTEASE M1 ZINC METALLOPROTEASE"/>
    <property type="match status" value="1"/>
</dbReference>
<dbReference type="PANTHER" id="PTHR11533:SF297">
    <property type="entry name" value="AMINOPEPTIDASE N"/>
    <property type="match status" value="1"/>
</dbReference>
<keyword evidence="16" id="KW-0031">Aminopeptidase</keyword>
<evidence type="ECO:0000313" key="16">
    <source>
        <dbReference type="EMBL" id="MBA8931227.1"/>
    </source>
</evidence>
<dbReference type="Gene3D" id="2.60.40.1730">
    <property type="entry name" value="tricorn interacting facor f3 domain"/>
    <property type="match status" value="1"/>
</dbReference>
<dbReference type="EC" id="3.4.11.2" evidence="4"/>
<keyword evidence="17" id="KW-1185">Reference proteome</keyword>
<evidence type="ECO:0000256" key="11">
    <source>
        <dbReference type="ARBA" id="ARBA00029811"/>
    </source>
</evidence>
<feature type="domain" description="Aminopeptidase N-like N-terminal" evidence="15">
    <location>
        <begin position="55"/>
        <end position="227"/>
    </location>
</feature>
<dbReference type="InterPro" id="IPR045357">
    <property type="entry name" value="Aminopeptidase_N-like_N"/>
</dbReference>
<comment type="similarity">
    <text evidence="3">Belongs to the peptidase M1 family.</text>
</comment>
<proteinExistence type="inferred from homology"/>
<dbReference type="InterPro" id="IPR027268">
    <property type="entry name" value="Peptidase_M4/M1_CTD_sf"/>
</dbReference>
<evidence type="ECO:0000256" key="8">
    <source>
        <dbReference type="ARBA" id="ARBA00022801"/>
    </source>
</evidence>
<dbReference type="Gene3D" id="1.10.390.10">
    <property type="entry name" value="Neutral Protease Domain 2"/>
    <property type="match status" value="1"/>
</dbReference>
<protein>
    <recommendedName>
        <fullName evidence="5">Aminopeptidase N</fullName>
        <ecNumber evidence="4">3.4.11.2</ecNumber>
    </recommendedName>
    <alternativeName>
        <fullName evidence="11">Alanine aminopeptidase</fullName>
    </alternativeName>
    <alternativeName>
        <fullName evidence="12">Lysyl aminopeptidase</fullName>
    </alternativeName>
</protein>
<keyword evidence="7" id="KW-0479">Metal-binding</keyword>
<evidence type="ECO:0000256" key="10">
    <source>
        <dbReference type="ARBA" id="ARBA00023049"/>
    </source>
</evidence>
<dbReference type="CDD" id="cd09603">
    <property type="entry name" value="M1_APN_like"/>
    <property type="match status" value="1"/>
</dbReference>
<comment type="catalytic activity">
    <reaction evidence="1">
        <text>Release of an N-terminal amino acid, Xaa-|-Yaa- from a peptide, amide or arylamide. Xaa is preferably Ala, but may be most amino acids including Pro (slow action). When a terminal hydrophobic residue is followed by a prolyl residue, the two may be released as an intact Xaa-Pro dipeptide.</text>
        <dbReference type="EC" id="3.4.11.2"/>
    </reaction>
</comment>
<sequence length="472" mass="51201">MQVQRVVAALAALVVLSGCGQPPESRPPRTVGAAGTASSGDPYYPDSGNSGYLATKYEVSISYDPASRHLDGDTVVTAKAVQNLSELSLDLDGLDVRSVLLDGRKAEFGRSGGHKLVVKPAEAVAENTTFTVQVRYEGTPAPVTTGRNVEGWQVSATGGAFAAGEPHSASTWFPVNDTPANKAPFHLAARVPDGWSAISVGREGRTESKDGWTTYRWDEATPIAPYLTTVAIDKWAVERGQLADGTPVVSAFAPGAEDKKPLAARLPEILDFLASKFGKYPQDAAGGIFLADALSFSLETQTRPTYAKWTDLTTTVHENAHQWWGDSVSVDKWKDVCLNECFASYAQWLWDEAKQGVNLDQRYRDTVRKHSGDTKFWGGKLYDMGAGNEFGAVYDKGPMALHALRRLIGEDAFNAVLKGWPALHREGNASWTQFEDYATKTSGRDLTGFFGAWFRGTVVPPEQYLLPGSLRS</sequence>
<evidence type="ECO:0000256" key="4">
    <source>
        <dbReference type="ARBA" id="ARBA00012564"/>
    </source>
</evidence>
<dbReference type="Pfam" id="PF01433">
    <property type="entry name" value="Peptidase_M1"/>
    <property type="match status" value="1"/>
</dbReference>
<reference evidence="16 17" key="1">
    <citation type="submission" date="2020-08" db="EMBL/GenBank/DDBJ databases">
        <title>Genomic Encyclopedia of Archaeal and Bacterial Type Strains, Phase II (KMG-II): from individual species to whole genera.</title>
        <authorList>
            <person name="Goeker M."/>
        </authorList>
    </citation>
    <scope>NUCLEOTIDE SEQUENCE [LARGE SCALE GENOMIC DNA]</scope>
    <source>
        <strain evidence="16 17">DSM 43850</strain>
    </source>
</reference>
<evidence type="ECO:0000256" key="7">
    <source>
        <dbReference type="ARBA" id="ARBA00022723"/>
    </source>
</evidence>
<dbReference type="InterPro" id="IPR050344">
    <property type="entry name" value="Peptidase_M1_aminopeptidases"/>
</dbReference>
<comment type="cofactor">
    <cofactor evidence="2">
        <name>Zn(2+)</name>
        <dbReference type="ChEBI" id="CHEBI:29105"/>
    </cofactor>
</comment>
<evidence type="ECO:0000313" key="17">
    <source>
        <dbReference type="Proteomes" id="UP000517916"/>
    </source>
</evidence>
<evidence type="ECO:0000256" key="5">
    <source>
        <dbReference type="ARBA" id="ARBA00015611"/>
    </source>
</evidence>
<dbReference type="Proteomes" id="UP000517916">
    <property type="component" value="Unassembled WGS sequence"/>
</dbReference>
<dbReference type="PROSITE" id="PS51257">
    <property type="entry name" value="PROKAR_LIPOPROTEIN"/>
    <property type="match status" value="1"/>
</dbReference>
<organism evidence="16 17">
    <name type="scientific">Kutzneria viridogrisea</name>
    <dbReference type="NCBI Taxonomy" id="47990"/>
    <lineage>
        <taxon>Bacteria</taxon>
        <taxon>Bacillati</taxon>
        <taxon>Actinomycetota</taxon>
        <taxon>Actinomycetes</taxon>
        <taxon>Pseudonocardiales</taxon>
        <taxon>Pseudonocardiaceae</taxon>
        <taxon>Kutzneria</taxon>
    </lineage>
</organism>
<keyword evidence="6" id="KW-0645">Protease</keyword>
<dbReference type="SUPFAM" id="SSF55486">
    <property type="entry name" value="Metalloproteases ('zincins'), catalytic domain"/>
    <property type="match status" value="1"/>
</dbReference>
<evidence type="ECO:0000256" key="13">
    <source>
        <dbReference type="SAM" id="MobiDB-lite"/>
    </source>
</evidence>
<dbReference type="Pfam" id="PF17900">
    <property type="entry name" value="Peptidase_M1_N"/>
    <property type="match status" value="1"/>
</dbReference>
<dbReference type="EMBL" id="JACJID010000008">
    <property type="protein sequence ID" value="MBA8931227.1"/>
    <property type="molecule type" value="Genomic_DNA"/>
</dbReference>
<dbReference type="PRINTS" id="PR00756">
    <property type="entry name" value="ALADIPTASE"/>
</dbReference>
<keyword evidence="10" id="KW-0482">Metalloprotease</keyword>
<dbReference type="InterPro" id="IPR014782">
    <property type="entry name" value="Peptidase_M1_dom"/>
</dbReference>
<feature type="region of interest" description="Disordered" evidence="13">
    <location>
        <begin position="21"/>
        <end position="45"/>
    </location>
</feature>
<evidence type="ECO:0000256" key="3">
    <source>
        <dbReference type="ARBA" id="ARBA00010136"/>
    </source>
</evidence>
<evidence type="ECO:0000259" key="14">
    <source>
        <dbReference type="Pfam" id="PF01433"/>
    </source>
</evidence>
<keyword evidence="8" id="KW-0378">Hydrolase</keyword>
<dbReference type="GO" id="GO:0004177">
    <property type="term" value="F:aminopeptidase activity"/>
    <property type="evidence" value="ECO:0007669"/>
    <property type="project" value="UniProtKB-KW"/>
</dbReference>
<evidence type="ECO:0000256" key="12">
    <source>
        <dbReference type="ARBA" id="ARBA00031533"/>
    </source>
</evidence>
<accession>A0ABR6BWF2</accession>
<dbReference type="RefSeq" id="WP_030108454.1">
    <property type="nucleotide sequence ID" value="NZ_BAAABQ010000015.1"/>
</dbReference>
<evidence type="ECO:0000256" key="9">
    <source>
        <dbReference type="ARBA" id="ARBA00022833"/>
    </source>
</evidence>
<dbReference type="InterPro" id="IPR042097">
    <property type="entry name" value="Aminopeptidase_N-like_N_sf"/>
</dbReference>
<name>A0ABR6BWF2_9PSEU</name>
<feature type="domain" description="Peptidase M1 membrane alanine aminopeptidase" evidence="14">
    <location>
        <begin position="305"/>
        <end position="453"/>
    </location>
</feature>
<evidence type="ECO:0000256" key="6">
    <source>
        <dbReference type="ARBA" id="ARBA00022670"/>
    </source>
</evidence>
<comment type="caution">
    <text evidence="16">The sequence shown here is derived from an EMBL/GenBank/DDBJ whole genome shotgun (WGS) entry which is preliminary data.</text>
</comment>
<keyword evidence="9" id="KW-0862">Zinc</keyword>
<evidence type="ECO:0000256" key="1">
    <source>
        <dbReference type="ARBA" id="ARBA00000098"/>
    </source>
</evidence>
<dbReference type="InterPro" id="IPR001930">
    <property type="entry name" value="Peptidase_M1"/>
</dbReference>